<feature type="compositionally biased region" description="Pro residues" evidence="1">
    <location>
        <begin position="15"/>
        <end position="25"/>
    </location>
</feature>
<feature type="transmembrane region" description="Helical" evidence="2">
    <location>
        <begin position="167"/>
        <end position="188"/>
    </location>
</feature>
<keyword evidence="2" id="KW-0472">Membrane</keyword>
<keyword evidence="2" id="KW-0812">Transmembrane</keyword>
<dbReference type="InParanoid" id="C3Y6J1"/>
<accession>C3Y6J1</accession>
<feature type="transmembrane region" description="Helical" evidence="2">
    <location>
        <begin position="58"/>
        <end position="77"/>
    </location>
</feature>
<reference evidence="3" key="1">
    <citation type="journal article" date="2008" name="Nature">
        <title>The amphioxus genome and the evolution of the chordate karyotype.</title>
        <authorList>
            <consortium name="US DOE Joint Genome Institute (JGI-PGF)"/>
            <person name="Putnam N.H."/>
            <person name="Butts T."/>
            <person name="Ferrier D.E.K."/>
            <person name="Furlong R.F."/>
            <person name="Hellsten U."/>
            <person name="Kawashima T."/>
            <person name="Robinson-Rechavi M."/>
            <person name="Shoguchi E."/>
            <person name="Terry A."/>
            <person name="Yu J.-K."/>
            <person name="Benito-Gutierrez E.L."/>
            <person name="Dubchak I."/>
            <person name="Garcia-Fernandez J."/>
            <person name="Gibson-Brown J.J."/>
            <person name="Grigoriev I.V."/>
            <person name="Horton A.C."/>
            <person name="de Jong P.J."/>
            <person name="Jurka J."/>
            <person name="Kapitonov V.V."/>
            <person name="Kohara Y."/>
            <person name="Kuroki Y."/>
            <person name="Lindquist E."/>
            <person name="Lucas S."/>
            <person name="Osoegawa K."/>
            <person name="Pennacchio L.A."/>
            <person name="Salamov A.A."/>
            <person name="Satou Y."/>
            <person name="Sauka-Spengler T."/>
            <person name="Schmutz J."/>
            <person name="Shin-I T."/>
            <person name="Toyoda A."/>
            <person name="Bronner-Fraser M."/>
            <person name="Fujiyama A."/>
            <person name="Holland L.Z."/>
            <person name="Holland P.W.H."/>
            <person name="Satoh N."/>
            <person name="Rokhsar D.S."/>
        </authorList>
    </citation>
    <scope>NUCLEOTIDE SEQUENCE [LARGE SCALE GENOMIC DNA]</scope>
    <source>
        <strain evidence="3">S238N-H82</strain>
        <tissue evidence="3">Testes</tissue>
    </source>
</reference>
<gene>
    <name evidence="3" type="ORF">BRAFLDRAFT_74890</name>
</gene>
<name>C3Y6J1_BRAFL</name>
<feature type="transmembrane region" description="Helical" evidence="2">
    <location>
        <begin position="110"/>
        <end position="131"/>
    </location>
</feature>
<protein>
    <submittedName>
        <fullName evidence="3">Uncharacterized protein</fullName>
    </submittedName>
</protein>
<sequence>MGKLTVGATGKTSPEDPPPYPLKPLPTKPVLQTNIVVPEAEPGQPPARPRRCPKKCGTIALVTVCVVLVVAVVMLGVKLGKKHMMAGKHGCRDSGEEGHMARPRRCPKKCGTIALVTVCVVLVVALVILGVKLAKKHKMAGKHGCRDRGEEGNMAHPRRCPKKCGTITLVTVCVVLVVALVILGVKLAKKHKMAGKHGCRDRGEEGHMDKKARNCKYAWIAKCTVGFLMHSAAPAY</sequence>
<dbReference type="EMBL" id="GG666488">
    <property type="protein sequence ID" value="EEN63951.1"/>
    <property type="molecule type" value="Genomic_DNA"/>
</dbReference>
<organism>
    <name type="scientific">Branchiostoma floridae</name>
    <name type="common">Florida lancelet</name>
    <name type="synonym">Amphioxus</name>
    <dbReference type="NCBI Taxonomy" id="7739"/>
    <lineage>
        <taxon>Eukaryota</taxon>
        <taxon>Metazoa</taxon>
        <taxon>Chordata</taxon>
        <taxon>Cephalochordata</taxon>
        <taxon>Leptocardii</taxon>
        <taxon>Amphioxiformes</taxon>
        <taxon>Branchiostomatidae</taxon>
        <taxon>Branchiostoma</taxon>
    </lineage>
</organism>
<proteinExistence type="predicted"/>
<dbReference type="AlphaFoldDB" id="C3Y6J1"/>
<keyword evidence="2" id="KW-1133">Transmembrane helix</keyword>
<evidence type="ECO:0000313" key="3">
    <source>
        <dbReference type="EMBL" id="EEN63951.1"/>
    </source>
</evidence>
<feature type="region of interest" description="Disordered" evidence="1">
    <location>
        <begin position="1"/>
        <end position="25"/>
    </location>
</feature>
<evidence type="ECO:0000256" key="1">
    <source>
        <dbReference type="SAM" id="MobiDB-lite"/>
    </source>
</evidence>
<evidence type="ECO:0000256" key="2">
    <source>
        <dbReference type="SAM" id="Phobius"/>
    </source>
</evidence>